<organism evidence="1">
    <name type="scientific">Arundo donax</name>
    <name type="common">Giant reed</name>
    <name type="synonym">Donax arundinaceus</name>
    <dbReference type="NCBI Taxonomy" id="35708"/>
    <lineage>
        <taxon>Eukaryota</taxon>
        <taxon>Viridiplantae</taxon>
        <taxon>Streptophyta</taxon>
        <taxon>Embryophyta</taxon>
        <taxon>Tracheophyta</taxon>
        <taxon>Spermatophyta</taxon>
        <taxon>Magnoliopsida</taxon>
        <taxon>Liliopsida</taxon>
        <taxon>Poales</taxon>
        <taxon>Poaceae</taxon>
        <taxon>PACMAD clade</taxon>
        <taxon>Arundinoideae</taxon>
        <taxon>Arundineae</taxon>
        <taxon>Arundo</taxon>
    </lineage>
</organism>
<protein>
    <submittedName>
        <fullName evidence="1">Uncharacterized protein</fullName>
    </submittedName>
</protein>
<reference evidence="1" key="1">
    <citation type="submission" date="2014-09" db="EMBL/GenBank/DDBJ databases">
        <authorList>
            <person name="Magalhaes I.L.F."/>
            <person name="Oliveira U."/>
            <person name="Santos F.R."/>
            <person name="Vidigal T.H.D.A."/>
            <person name="Brescovit A.D."/>
            <person name="Santos A.J."/>
        </authorList>
    </citation>
    <scope>NUCLEOTIDE SEQUENCE</scope>
    <source>
        <tissue evidence="1">Shoot tissue taken approximately 20 cm above the soil surface</tissue>
    </source>
</reference>
<dbReference type="EMBL" id="GBRH01227528">
    <property type="protein sequence ID" value="JAD70367.1"/>
    <property type="molecule type" value="Transcribed_RNA"/>
</dbReference>
<sequence length="43" mass="4822">MHASCSNIHASRERERGSCAQMAACTSKCAIIIFQYTFFCSIF</sequence>
<accession>A0A0A9CFS3</accession>
<proteinExistence type="predicted"/>
<dbReference type="AlphaFoldDB" id="A0A0A9CFS3"/>
<name>A0A0A9CFS3_ARUDO</name>
<reference evidence="1" key="2">
    <citation type="journal article" date="2015" name="Data Brief">
        <title>Shoot transcriptome of the giant reed, Arundo donax.</title>
        <authorList>
            <person name="Barrero R.A."/>
            <person name="Guerrero F.D."/>
            <person name="Moolhuijzen P."/>
            <person name="Goolsby J.A."/>
            <person name="Tidwell J."/>
            <person name="Bellgard S.E."/>
            <person name="Bellgard M.I."/>
        </authorList>
    </citation>
    <scope>NUCLEOTIDE SEQUENCE</scope>
    <source>
        <tissue evidence="1">Shoot tissue taken approximately 20 cm above the soil surface</tissue>
    </source>
</reference>
<evidence type="ECO:0000313" key="1">
    <source>
        <dbReference type="EMBL" id="JAD70367.1"/>
    </source>
</evidence>